<evidence type="ECO:0000313" key="2">
    <source>
        <dbReference type="Proteomes" id="UP000018884"/>
    </source>
</evidence>
<dbReference type="Proteomes" id="UP000018884">
    <property type="component" value="Segment"/>
</dbReference>
<keyword evidence="2" id="KW-1185">Reference proteome</keyword>
<reference evidence="1 2" key="1">
    <citation type="submission" date="2012-11" db="EMBL/GenBank/DDBJ databases">
        <title>Comeplete Genome Sequence Of a Novel Gaint Bacteriophage VH7D that Infects Vibrio harveyi.</title>
        <authorList>
            <person name="Luo Z."/>
            <person name="Yu Y."/>
        </authorList>
    </citation>
    <scope>NUCLEOTIDE SEQUENCE [LARGE SCALE GENOMIC DNA]</scope>
</reference>
<dbReference type="GeneID" id="18500007"/>
<dbReference type="EMBL" id="KC131129">
    <property type="protein sequence ID" value="AGB07088.1"/>
    <property type="molecule type" value="Genomic_DNA"/>
</dbReference>
<dbReference type="KEGG" id="vg:18500007"/>
<protein>
    <submittedName>
        <fullName evidence="1">Uncharacterized protein</fullName>
    </submittedName>
</protein>
<name>V9M0D7_9CAUD</name>
<sequence>MKTYTEFLSEYHMQHRAPSPPDDSPLYDISLTGTFPEDVYEANGLRWYGNHNDRDEREAYQIIKRCHGNPNAKVKIYRACPEHVSVINSGDWVTIVENYAKSHQESRDYSSEISNDDERYHVISQVVLAKQLFTEGYFLEWGYVK</sequence>
<proteinExistence type="predicted"/>
<accession>V9M0D7</accession>
<organism evidence="1 2">
    <name type="scientific">Vibrio phage VH7D</name>
    <dbReference type="NCBI Taxonomy" id="1262539"/>
    <lineage>
        <taxon>Viruses</taxon>
        <taxon>Duplodnaviria</taxon>
        <taxon>Heunggongvirae</taxon>
        <taxon>Uroviricota</taxon>
        <taxon>Caudoviricetes</taxon>
        <taxon>Pantevenvirales</taxon>
        <taxon>Straboviridae</taxon>
        <taxon>Schizotequatrovirus</taxon>
        <taxon>Schizotequatrovirus vh7d</taxon>
    </lineage>
</organism>
<dbReference type="RefSeq" id="YP_009006375.1">
    <property type="nucleotide sequence ID" value="NC_023568.1"/>
</dbReference>
<evidence type="ECO:0000313" key="1">
    <source>
        <dbReference type="EMBL" id="AGB07088.1"/>
    </source>
</evidence>